<dbReference type="EMBL" id="JAXDAE010000016">
    <property type="protein sequence ID" value="MDY2588402.1"/>
    <property type="molecule type" value="Genomic_DNA"/>
</dbReference>
<dbReference type="RefSeq" id="WP_320556750.1">
    <property type="nucleotide sequence ID" value="NZ_JAXDAE010000016.1"/>
</dbReference>
<proteinExistence type="predicted"/>
<organism evidence="1 2">
    <name type="scientific">Winogradskyella aquimaris</name>
    <dbReference type="NCBI Taxonomy" id="864074"/>
    <lineage>
        <taxon>Bacteria</taxon>
        <taxon>Pseudomonadati</taxon>
        <taxon>Bacteroidota</taxon>
        <taxon>Flavobacteriia</taxon>
        <taxon>Flavobacteriales</taxon>
        <taxon>Flavobacteriaceae</taxon>
        <taxon>Winogradskyella</taxon>
    </lineage>
</organism>
<sequence length="394" mass="45061">MCLLLISSICSFSQDLSKTIDINNSIKKVSVVSTHPFGIFFSRWQGNFQSKPLGEYNLNINLESGNVWSPPVTAYIPNNVADREFISTRPWHVREFIVDVDTLDAKTLEVQNDGVIKGLRINLNIPINTKSELKVGLRSFLLTRGKFPFSLITNDDTIEYFHENIAGGKDPFDRQLYPLNKARIRYKDRRDQIMDINNGDFILSGFEFSYYRYPKVLIAGLDFNYGTHIGINTSRFNASLDIGASVNLRKSIELNTKDSFDIGLSIGGTKNNLLNFQSDNIDFSSNTFIGYFETLVQFSFLSKSKRTRHSFATDFYFQTSLNNKNEFDYIIPTKNGTSFKSWNSGISNLYRNNNYWTLMYSLTKKMTTTFYIQQDLTVNNNPDIQTGICVSFGL</sequence>
<reference evidence="1 2" key="1">
    <citation type="submission" date="2023-11" db="EMBL/GenBank/DDBJ databases">
        <title>Winogradskyella pelagius sp. nov., isolated from coastal sediment.</title>
        <authorList>
            <person name="Li F."/>
        </authorList>
    </citation>
    <scope>NUCLEOTIDE SEQUENCE [LARGE SCALE GENOMIC DNA]</scope>
    <source>
        <strain evidence="1 2">KCTC 23502</strain>
    </source>
</reference>
<evidence type="ECO:0000313" key="1">
    <source>
        <dbReference type="EMBL" id="MDY2588402.1"/>
    </source>
</evidence>
<evidence type="ECO:0008006" key="3">
    <source>
        <dbReference type="Google" id="ProtNLM"/>
    </source>
</evidence>
<accession>A0ABU5EPX7</accession>
<protein>
    <recommendedName>
        <fullName evidence="3">DUF5723 domain-containing protein</fullName>
    </recommendedName>
</protein>
<name>A0ABU5EPX7_9FLAO</name>
<gene>
    <name evidence="1" type="ORF">SNF14_13720</name>
</gene>
<evidence type="ECO:0000313" key="2">
    <source>
        <dbReference type="Proteomes" id="UP001285855"/>
    </source>
</evidence>
<comment type="caution">
    <text evidence="1">The sequence shown here is derived from an EMBL/GenBank/DDBJ whole genome shotgun (WGS) entry which is preliminary data.</text>
</comment>
<dbReference type="Proteomes" id="UP001285855">
    <property type="component" value="Unassembled WGS sequence"/>
</dbReference>
<keyword evidence="2" id="KW-1185">Reference proteome</keyword>